<sequence>MVATVSIPFWSTGSNGGIPTKARDTIHHRETGGLGTFGTTHGRLDLPLRSPTSPISHRAVAEASVPTRFPETAAAAPLSGYSTRNAQAESSESHGRFPGSSPCATRLGNAHLQLREARTFDLCLYEVLKGRIQEEEIGIDSRRPKSLSAEPHGGVP</sequence>
<keyword evidence="3" id="KW-1185">Reference proteome</keyword>
<proteinExistence type="predicted"/>
<feature type="compositionally biased region" description="Polar residues" evidence="1">
    <location>
        <begin position="80"/>
        <end position="90"/>
    </location>
</feature>
<gene>
    <name evidence="2" type="ORF">CRG98_012368</name>
</gene>
<accession>A0A2I0KFG1</accession>
<evidence type="ECO:0000313" key="2">
    <source>
        <dbReference type="EMBL" id="PKI67227.1"/>
    </source>
</evidence>
<dbReference type="AlphaFoldDB" id="A0A2I0KFG1"/>
<dbReference type="Proteomes" id="UP000233551">
    <property type="component" value="Unassembled WGS sequence"/>
</dbReference>
<evidence type="ECO:0000313" key="3">
    <source>
        <dbReference type="Proteomes" id="UP000233551"/>
    </source>
</evidence>
<name>A0A2I0KFG1_PUNGR</name>
<comment type="caution">
    <text evidence="2">The sequence shown here is derived from an EMBL/GenBank/DDBJ whole genome shotgun (WGS) entry which is preliminary data.</text>
</comment>
<feature type="region of interest" description="Disordered" evidence="1">
    <location>
        <begin position="74"/>
        <end position="100"/>
    </location>
</feature>
<reference evidence="2 3" key="1">
    <citation type="submission" date="2017-11" db="EMBL/GenBank/DDBJ databases">
        <title>De-novo sequencing of pomegranate (Punica granatum L.) genome.</title>
        <authorList>
            <person name="Akparov Z."/>
            <person name="Amiraslanov A."/>
            <person name="Hajiyeva S."/>
            <person name="Abbasov M."/>
            <person name="Kaur K."/>
            <person name="Hamwieh A."/>
            <person name="Solovyev V."/>
            <person name="Salamov A."/>
            <person name="Braich B."/>
            <person name="Kosarev P."/>
            <person name="Mahmoud A."/>
            <person name="Hajiyev E."/>
            <person name="Babayeva S."/>
            <person name="Izzatullayeva V."/>
            <person name="Mammadov A."/>
            <person name="Mammadov A."/>
            <person name="Sharifova S."/>
            <person name="Ojaghi J."/>
            <person name="Eynullazada K."/>
            <person name="Bayramov B."/>
            <person name="Abdulazimova A."/>
            <person name="Shahmuradov I."/>
        </authorList>
    </citation>
    <scope>NUCLEOTIDE SEQUENCE [LARGE SCALE GENOMIC DNA]</scope>
    <source>
        <strain evidence="3">cv. AG2017</strain>
        <tissue evidence="2">Leaf</tissue>
    </source>
</reference>
<evidence type="ECO:0000256" key="1">
    <source>
        <dbReference type="SAM" id="MobiDB-lite"/>
    </source>
</evidence>
<protein>
    <submittedName>
        <fullName evidence="2">Uncharacterized protein</fullName>
    </submittedName>
</protein>
<dbReference type="EMBL" id="PGOL01000625">
    <property type="protein sequence ID" value="PKI67227.1"/>
    <property type="molecule type" value="Genomic_DNA"/>
</dbReference>
<organism evidence="2 3">
    <name type="scientific">Punica granatum</name>
    <name type="common">Pomegranate</name>
    <dbReference type="NCBI Taxonomy" id="22663"/>
    <lineage>
        <taxon>Eukaryota</taxon>
        <taxon>Viridiplantae</taxon>
        <taxon>Streptophyta</taxon>
        <taxon>Embryophyta</taxon>
        <taxon>Tracheophyta</taxon>
        <taxon>Spermatophyta</taxon>
        <taxon>Magnoliopsida</taxon>
        <taxon>eudicotyledons</taxon>
        <taxon>Gunneridae</taxon>
        <taxon>Pentapetalae</taxon>
        <taxon>rosids</taxon>
        <taxon>malvids</taxon>
        <taxon>Myrtales</taxon>
        <taxon>Lythraceae</taxon>
        <taxon>Punica</taxon>
    </lineage>
</organism>